<name>A0A084SQR2_9BACT</name>
<evidence type="ECO:0000313" key="1">
    <source>
        <dbReference type="EMBL" id="KFA90797.1"/>
    </source>
</evidence>
<organism evidence="1 2">
    <name type="scientific">Archangium violaceum Cb vi76</name>
    <dbReference type="NCBI Taxonomy" id="1406225"/>
    <lineage>
        <taxon>Bacteria</taxon>
        <taxon>Pseudomonadati</taxon>
        <taxon>Myxococcota</taxon>
        <taxon>Myxococcia</taxon>
        <taxon>Myxococcales</taxon>
        <taxon>Cystobacterineae</taxon>
        <taxon>Archangiaceae</taxon>
        <taxon>Archangium</taxon>
    </lineage>
</organism>
<sequence>MRVIIEAPLLVSAQQARYPLALLELFNLCLDQDCHTLEVEPLDAPELKRWTDTLTPAQQKEIEFILDASAERQLRDPPASVVRVADVEEARWEGTVPRLPLRGAVALLRKPLRVLIEGVHDEHFLHAIVPHFYRARFEDWSKREMLKLEHRGGLQNLGHALEQECQARERRLRLFVMFDSDARKRGEPHSESRKVARFCKRNALAHHQLERRAIDNYIPEPAIERWLKQKHPREFDGRWLPRLQAFRLLSDEQRHHYNMKKGFRGDREGAGLADIFDRFLSTKPGQAAHLEEGFSPAVAETFLERIPDAWLAQDGQAPELMELFEKLLRAA</sequence>
<gene>
    <name evidence="1" type="ORF">Q664_26125</name>
</gene>
<evidence type="ECO:0000313" key="2">
    <source>
        <dbReference type="Proteomes" id="UP000028547"/>
    </source>
</evidence>
<dbReference type="RefSeq" id="WP_043401000.1">
    <property type="nucleotide sequence ID" value="NZ_JPMI01000176.1"/>
</dbReference>
<dbReference type="EMBL" id="JPMI01000176">
    <property type="protein sequence ID" value="KFA90797.1"/>
    <property type="molecule type" value="Genomic_DNA"/>
</dbReference>
<protein>
    <submittedName>
        <fullName evidence="1">Uncharacterized protein</fullName>
    </submittedName>
</protein>
<comment type="caution">
    <text evidence="1">The sequence shown here is derived from an EMBL/GenBank/DDBJ whole genome shotgun (WGS) entry which is preliminary data.</text>
</comment>
<dbReference type="AlphaFoldDB" id="A0A084SQR2"/>
<proteinExistence type="predicted"/>
<reference evidence="1 2" key="1">
    <citation type="submission" date="2014-07" db="EMBL/GenBank/DDBJ databases">
        <title>Draft Genome Sequence of Gephyronic Acid Producer, Cystobacter violaceus Strain Cb vi76.</title>
        <authorList>
            <person name="Stevens D.C."/>
            <person name="Young J."/>
            <person name="Carmichael R."/>
            <person name="Tan J."/>
            <person name="Taylor R.E."/>
        </authorList>
    </citation>
    <scope>NUCLEOTIDE SEQUENCE [LARGE SCALE GENOMIC DNA]</scope>
    <source>
        <strain evidence="1 2">Cb vi76</strain>
    </source>
</reference>
<accession>A0A084SQR2</accession>
<dbReference type="Proteomes" id="UP000028547">
    <property type="component" value="Unassembled WGS sequence"/>
</dbReference>